<proteinExistence type="predicted"/>
<accession>A0A9Q7V0T5</accession>
<dbReference type="EMBL" id="LT984814">
    <property type="protein sequence ID" value="SPD68302.1"/>
    <property type="molecule type" value="Genomic_DNA"/>
</dbReference>
<name>A0A9Q7V0T5_9BURK</name>
<gene>
    <name evidence="1" type="ORF">CBM2636_MP21152</name>
</gene>
<dbReference type="Proteomes" id="UP000254259">
    <property type="component" value="Plasmid CBM2636_mp"/>
</dbReference>
<geneLocation type="plasmid" evidence="2">
    <name>cbm2636_mp</name>
</geneLocation>
<evidence type="ECO:0000313" key="2">
    <source>
        <dbReference type="Proteomes" id="UP000254259"/>
    </source>
</evidence>
<reference evidence="1 2" key="1">
    <citation type="submission" date="2018-01" db="EMBL/GenBank/DDBJ databases">
        <authorList>
            <person name="Clerissi C."/>
        </authorList>
    </citation>
    <scope>NUCLEOTIDE SEQUENCE [LARGE SCALE GENOMIC DNA]</scope>
    <source>
        <strain evidence="1">Cupriavidus taiwanensis SWF 66322</strain>
        <plasmid evidence="2">cbm2636_mp</plasmid>
    </source>
</reference>
<organism evidence="1 2">
    <name type="scientific">Cupriavidus taiwanensis</name>
    <dbReference type="NCBI Taxonomy" id="164546"/>
    <lineage>
        <taxon>Bacteria</taxon>
        <taxon>Pseudomonadati</taxon>
        <taxon>Pseudomonadota</taxon>
        <taxon>Betaproteobacteria</taxon>
        <taxon>Burkholderiales</taxon>
        <taxon>Burkholderiaceae</taxon>
        <taxon>Cupriavidus</taxon>
    </lineage>
</organism>
<keyword evidence="1" id="KW-0614">Plasmid</keyword>
<dbReference type="AlphaFoldDB" id="A0A9Q7V0T5"/>
<evidence type="ECO:0000313" key="1">
    <source>
        <dbReference type="EMBL" id="SPD68302.1"/>
    </source>
</evidence>
<protein>
    <submittedName>
        <fullName evidence="1">Uncharacterized protein</fullName>
    </submittedName>
</protein>
<sequence>MPRTSAHLGSRTAVQFRLTLSQDLMVGSPLDIRSLPSSVETVNRPLPALYQPRGYREKTLPHACYSQ</sequence>